<dbReference type="PROSITE" id="PS51257">
    <property type="entry name" value="PROKAR_LIPOPROTEIN"/>
    <property type="match status" value="1"/>
</dbReference>
<comment type="similarity">
    <text evidence="2 6">Belongs to the mitochondrial carrier (TC 2.A.29) family.</text>
</comment>
<dbReference type="GO" id="GO:0016020">
    <property type="term" value="C:membrane"/>
    <property type="evidence" value="ECO:0007669"/>
    <property type="project" value="UniProtKB-SubCell"/>
</dbReference>
<evidence type="ECO:0000256" key="4">
    <source>
        <dbReference type="ARBA" id="ARBA00023136"/>
    </source>
</evidence>
<dbReference type="AlphaFoldDB" id="A0A0A9XEF7"/>
<keyword evidence="6" id="KW-0813">Transport</keyword>
<accession>A0A0A9XEF7</accession>
<dbReference type="GO" id="GO:0001409">
    <property type="term" value="F:guanine nucleotide transmembrane transporter activity"/>
    <property type="evidence" value="ECO:0007669"/>
    <property type="project" value="TreeGrafter"/>
</dbReference>
<gene>
    <name evidence="7" type="primary">GGC1_0</name>
    <name evidence="7" type="ORF">CM83_101368</name>
</gene>
<reference evidence="7" key="1">
    <citation type="journal article" date="2014" name="PLoS ONE">
        <title>Transcriptome-Based Identification of ABC Transporters in the Western Tarnished Plant Bug Lygus hesperus.</title>
        <authorList>
            <person name="Hull J.J."/>
            <person name="Chaney K."/>
            <person name="Geib S.M."/>
            <person name="Fabrick J.A."/>
            <person name="Brent C.S."/>
            <person name="Walsh D."/>
            <person name="Lavine L.C."/>
        </authorList>
    </citation>
    <scope>NUCLEOTIDE SEQUENCE</scope>
</reference>
<dbReference type="InterPro" id="IPR018108">
    <property type="entry name" value="MCP_transmembrane"/>
</dbReference>
<keyword evidence="3 5" id="KW-0812">Transmembrane</keyword>
<evidence type="ECO:0000313" key="7">
    <source>
        <dbReference type="EMBL" id="JAG18389.1"/>
    </source>
</evidence>
<evidence type="ECO:0000256" key="6">
    <source>
        <dbReference type="RuleBase" id="RU000488"/>
    </source>
</evidence>
<dbReference type="PANTHER" id="PTHR46974:SF1">
    <property type="entry name" value="MITOCHONDRIAL GTP_GDP CARRIER PROTEIN 1"/>
    <property type="match status" value="1"/>
</dbReference>
<evidence type="ECO:0000256" key="3">
    <source>
        <dbReference type="ARBA" id="ARBA00022692"/>
    </source>
</evidence>
<dbReference type="Gene3D" id="1.50.40.10">
    <property type="entry name" value="Mitochondrial carrier domain"/>
    <property type="match status" value="1"/>
</dbReference>
<dbReference type="Pfam" id="PF00153">
    <property type="entry name" value="Mito_carr"/>
    <property type="match status" value="2"/>
</dbReference>
<evidence type="ECO:0000256" key="2">
    <source>
        <dbReference type="ARBA" id="ARBA00006375"/>
    </source>
</evidence>
<protein>
    <submittedName>
        <fullName evidence="7">Mitochondrial GTP/GDP carrier protein 1</fullName>
    </submittedName>
</protein>
<dbReference type="SUPFAM" id="SSF103506">
    <property type="entry name" value="Mitochondrial carrier"/>
    <property type="match status" value="1"/>
</dbReference>
<keyword evidence="4 5" id="KW-0472">Membrane</keyword>
<dbReference type="InterPro" id="IPR053042">
    <property type="entry name" value="Mito_GTP/GDP_Carrier"/>
</dbReference>
<sequence>MYGNKRAHILGPAIASCGEVALFYPMDTIVKRCISYQDHIILKQASWRHQRDHVLRIALRDAKDAPVYRQLISLYNGLYFGLLYKITQRVYKFGGQPFVSKLLHEYFENRNGGGNTSARRIMLDALAGAMIGFGEIVLVPIDVLKIKAQTNPQALHEITRSWSNTVRTIPQLYRGASWTVLRNVPGSLTLFGVSCFTQQCVLRVPNTRKSTFYELFLSSVAGSIASIVISSPFDVIKTRVQNRSLHSPQTGATVIRNIITNEGFAAFYRGILPKICTIGPKVVFSFTVAQYLINYFGG</sequence>
<feature type="repeat" description="Solcar" evidence="5">
    <location>
        <begin position="213"/>
        <end position="295"/>
    </location>
</feature>
<reference evidence="7" key="2">
    <citation type="submission" date="2014-07" db="EMBL/GenBank/DDBJ databases">
        <authorList>
            <person name="Hull J."/>
        </authorList>
    </citation>
    <scope>NUCLEOTIDE SEQUENCE</scope>
</reference>
<comment type="subcellular location">
    <subcellularLocation>
        <location evidence="1">Membrane</location>
        <topology evidence="1">Multi-pass membrane protein</topology>
    </subcellularLocation>
</comment>
<dbReference type="GO" id="GO:0005739">
    <property type="term" value="C:mitochondrion"/>
    <property type="evidence" value="ECO:0007669"/>
    <property type="project" value="TreeGrafter"/>
</dbReference>
<name>A0A0A9XEF7_LYGHE</name>
<dbReference type="PANTHER" id="PTHR46974">
    <property type="entry name" value="MITOCHONDRIAL GTP/GDP CARRIER PROTEIN 1"/>
    <property type="match status" value="1"/>
</dbReference>
<dbReference type="EMBL" id="GBHO01025215">
    <property type="protein sequence ID" value="JAG18389.1"/>
    <property type="molecule type" value="Transcribed_RNA"/>
</dbReference>
<dbReference type="InterPro" id="IPR023395">
    <property type="entry name" value="MCP_dom_sf"/>
</dbReference>
<proteinExistence type="inferred from homology"/>
<organism evidence="7">
    <name type="scientific">Lygus hesperus</name>
    <name type="common">Western plant bug</name>
    <dbReference type="NCBI Taxonomy" id="30085"/>
    <lineage>
        <taxon>Eukaryota</taxon>
        <taxon>Metazoa</taxon>
        <taxon>Ecdysozoa</taxon>
        <taxon>Arthropoda</taxon>
        <taxon>Hexapoda</taxon>
        <taxon>Insecta</taxon>
        <taxon>Pterygota</taxon>
        <taxon>Neoptera</taxon>
        <taxon>Paraneoptera</taxon>
        <taxon>Hemiptera</taxon>
        <taxon>Heteroptera</taxon>
        <taxon>Panheteroptera</taxon>
        <taxon>Cimicomorpha</taxon>
        <taxon>Miridae</taxon>
        <taxon>Mirini</taxon>
        <taxon>Lygus</taxon>
    </lineage>
</organism>
<dbReference type="PROSITE" id="PS50920">
    <property type="entry name" value="SOLCAR"/>
    <property type="match status" value="1"/>
</dbReference>
<evidence type="ECO:0000256" key="5">
    <source>
        <dbReference type="PROSITE-ProRule" id="PRU00282"/>
    </source>
</evidence>
<evidence type="ECO:0000256" key="1">
    <source>
        <dbReference type="ARBA" id="ARBA00004141"/>
    </source>
</evidence>